<feature type="domain" description="Cupin type-2" evidence="1">
    <location>
        <begin position="40"/>
        <end position="102"/>
    </location>
</feature>
<reference evidence="3" key="1">
    <citation type="submission" date="2021-11" db="EMBL/GenBank/DDBJ databases">
        <title>Cultivation dependent microbiological survey of springs from the worlds oldest radium mine currently devoted to the extraction of radon-saturated water.</title>
        <authorList>
            <person name="Kapinusova G."/>
            <person name="Smrhova T."/>
            <person name="Strejcek M."/>
            <person name="Suman J."/>
            <person name="Jani K."/>
            <person name="Pajer P."/>
            <person name="Uhlik O."/>
        </authorList>
    </citation>
    <scope>NUCLEOTIDE SEQUENCE [LARGE SCALE GENOMIC DNA]</scope>
    <source>
        <strain evidence="3">J379</strain>
    </source>
</reference>
<dbReference type="PANTHER" id="PTHR36440:SF1">
    <property type="entry name" value="PUTATIVE (AFU_ORTHOLOGUE AFUA_8G07350)-RELATED"/>
    <property type="match status" value="1"/>
</dbReference>
<evidence type="ECO:0000313" key="2">
    <source>
        <dbReference type="EMBL" id="UUY04643.1"/>
    </source>
</evidence>
<proteinExistence type="predicted"/>
<dbReference type="Pfam" id="PF07883">
    <property type="entry name" value="Cupin_2"/>
    <property type="match status" value="1"/>
</dbReference>
<dbReference type="InterPro" id="IPR014710">
    <property type="entry name" value="RmlC-like_jellyroll"/>
</dbReference>
<evidence type="ECO:0000259" key="1">
    <source>
        <dbReference type="Pfam" id="PF07883"/>
    </source>
</evidence>
<name>A0ABY5PIZ2_9ACTN</name>
<dbReference type="InterPro" id="IPR011051">
    <property type="entry name" value="RmlC_Cupin_sf"/>
</dbReference>
<dbReference type="Proteomes" id="UP001058860">
    <property type="component" value="Chromosome"/>
</dbReference>
<dbReference type="InterPro" id="IPR053146">
    <property type="entry name" value="QDO-like"/>
</dbReference>
<sequence length="179" mass="19466">MPPATAVREIFNPRTGQRMCFLQTAADTDGELLRIETVNPPTGVAEPLHVHPFQETRAALVSGTLRFVVAGEERRLGPGDDLTIPAGTPHSFVNDGEADAVAIQEARPALRTADFFQTYFRLAERGELDDHGSPSLLRFALLGPEFADEIRLVSPPWAVQRALFAVLGPVARLRGLTAD</sequence>
<organism evidence="2 3">
    <name type="scientific">Svornostia abyssi</name>
    <dbReference type="NCBI Taxonomy" id="2898438"/>
    <lineage>
        <taxon>Bacteria</taxon>
        <taxon>Bacillati</taxon>
        <taxon>Actinomycetota</taxon>
        <taxon>Thermoleophilia</taxon>
        <taxon>Solirubrobacterales</taxon>
        <taxon>Baekduiaceae</taxon>
        <taxon>Svornostia</taxon>
    </lineage>
</organism>
<dbReference type="Gene3D" id="2.60.120.10">
    <property type="entry name" value="Jelly Rolls"/>
    <property type="match status" value="1"/>
</dbReference>
<dbReference type="InterPro" id="IPR013096">
    <property type="entry name" value="Cupin_2"/>
</dbReference>
<protein>
    <submittedName>
        <fullName evidence="2">Cupin domain-containing protein</fullName>
    </submittedName>
</protein>
<dbReference type="RefSeq" id="WP_353865119.1">
    <property type="nucleotide sequence ID" value="NZ_CP088295.1"/>
</dbReference>
<gene>
    <name evidence="2" type="ORF">LRS13_03675</name>
</gene>
<dbReference type="PANTHER" id="PTHR36440">
    <property type="entry name" value="PUTATIVE (AFU_ORTHOLOGUE AFUA_8G07350)-RELATED"/>
    <property type="match status" value="1"/>
</dbReference>
<dbReference type="EMBL" id="CP088295">
    <property type="protein sequence ID" value="UUY04643.1"/>
    <property type="molecule type" value="Genomic_DNA"/>
</dbReference>
<dbReference type="SUPFAM" id="SSF51182">
    <property type="entry name" value="RmlC-like cupins"/>
    <property type="match status" value="1"/>
</dbReference>
<evidence type="ECO:0000313" key="3">
    <source>
        <dbReference type="Proteomes" id="UP001058860"/>
    </source>
</evidence>
<accession>A0ABY5PIZ2</accession>
<keyword evidence="3" id="KW-1185">Reference proteome</keyword>